<keyword evidence="8" id="KW-0170">Cobalt</keyword>
<evidence type="ECO:0000256" key="14">
    <source>
        <dbReference type="ARBA" id="ARBA00075285"/>
    </source>
</evidence>
<comment type="cofactor">
    <cofactor evidence="1">
        <name>Co(2+)</name>
        <dbReference type="ChEBI" id="CHEBI:48828"/>
    </cofactor>
</comment>
<comment type="cofactor">
    <cofactor evidence="2">
        <name>Zn(2+)</name>
        <dbReference type="ChEBI" id="CHEBI:29105"/>
    </cofactor>
</comment>
<evidence type="ECO:0000256" key="9">
    <source>
        <dbReference type="ARBA" id="ARBA00036421"/>
    </source>
</evidence>
<keyword evidence="6" id="KW-0862">Zinc</keyword>
<protein>
    <recommendedName>
        <fullName evidence="13">Cytosol non-specific dipeptidase</fullName>
        <ecNumber evidence="10">3.4.13.18</ecNumber>
    </recommendedName>
    <alternativeName>
        <fullName evidence="16">Aminoacyl-histidine dipeptidase</fullName>
    </alternativeName>
    <alternativeName>
        <fullName evidence="15">Beta-alanyl-histidine dipeptidase</fullName>
    </alternativeName>
    <alternativeName>
        <fullName evidence="14">Carnosinase</fullName>
    </alternativeName>
    <alternativeName>
        <fullName evidence="11">Peptidase D</fullName>
    </alternativeName>
    <alternativeName>
        <fullName evidence="17">Xaa-His dipeptidase</fullName>
    </alternativeName>
</protein>
<evidence type="ECO:0000256" key="2">
    <source>
        <dbReference type="ARBA" id="ARBA00001947"/>
    </source>
</evidence>
<dbReference type="GO" id="GO:0006508">
    <property type="term" value="P:proteolysis"/>
    <property type="evidence" value="ECO:0007669"/>
    <property type="project" value="UniProtKB-KW"/>
</dbReference>
<proteinExistence type="inferred from homology"/>
<evidence type="ECO:0000256" key="6">
    <source>
        <dbReference type="ARBA" id="ARBA00022833"/>
    </source>
</evidence>
<evidence type="ECO:0000256" key="13">
    <source>
        <dbReference type="ARBA" id="ARBA00071271"/>
    </source>
</evidence>
<dbReference type="PRINTS" id="PR00934">
    <property type="entry name" value="XHISDIPTASE"/>
</dbReference>
<dbReference type="InterPro" id="IPR011650">
    <property type="entry name" value="Peptidase_M20_dimer"/>
</dbReference>
<comment type="similarity">
    <text evidence="12">Belongs to the peptidase M20C family.</text>
</comment>
<dbReference type="PIRSF" id="PIRSF016599">
    <property type="entry name" value="Xaa-His_dipept"/>
    <property type="match status" value="1"/>
</dbReference>
<evidence type="ECO:0000259" key="18">
    <source>
        <dbReference type="Pfam" id="PF07687"/>
    </source>
</evidence>
<keyword evidence="7" id="KW-0482">Metalloprotease</keyword>
<evidence type="ECO:0000256" key="15">
    <source>
        <dbReference type="ARBA" id="ARBA00076004"/>
    </source>
</evidence>
<evidence type="ECO:0000256" key="11">
    <source>
        <dbReference type="ARBA" id="ARBA00044252"/>
    </source>
</evidence>
<dbReference type="EC" id="3.4.13.18" evidence="10"/>
<evidence type="ECO:0000256" key="7">
    <source>
        <dbReference type="ARBA" id="ARBA00023049"/>
    </source>
</evidence>
<evidence type="ECO:0000256" key="12">
    <source>
        <dbReference type="ARBA" id="ARBA00061423"/>
    </source>
</evidence>
<evidence type="ECO:0000256" key="16">
    <source>
        <dbReference type="ARBA" id="ARBA00077688"/>
    </source>
</evidence>
<evidence type="ECO:0000256" key="3">
    <source>
        <dbReference type="ARBA" id="ARBA00022670"/>
    </source>
</evidence>
<keyword evidence="3" id="KW-0645">Protease</keyword>
<gene>
    <name evidence="19" type="ORF">H8689_00485</name>
</gene>
<dbReference type="NCBIfam" id="TIGR01893">
    <property type="entry name" value="aa-his-dipept"/>
    <property type="match status" value="1"/>
</dbReference>
<dbReference type="Proteomes" id="UP000601522">
    <property type="component" value="Unassembled WGS sequence"/>
</dbReference>
<dbReference type="GO" id="GO:0070573">
    <property type="term" value="F:metallodipeptidase activity"/>
    <property type="evidence" value="ECO:0007669"/>
    <property type="project" value="TreeGrafter"/>
</dbReference>
<dbReference type="AlphaFoldDB" id="A0A926EXZ8"/>
<dbReference type="Gene3D" id="3.40.630.10">
    <property type="entry name" value="Zn peptidases"/>
    <property type="match status" value="2"/>
</dbReference>
<evidence type="ECO:0000256" key="8">
    <source>
        <dbReference type="ARBA" id="ARBA00023285"/>
    </source>
</evidence>
<dbReference type="SUPFAM" id="SSF53187">
    <property type="entry name" value="Zn-dependent exopeptidases"/>
    <property type="match status" value="1"/>
</dbReference>
<feature type="domain" description="Peptidase M20 dimerisation" evidence="18">
    <location>
        <begin position="205"/>
        <end position="290"/>
    </location>
</feature>
<dbReference type="InterPro" id="IPR001160">
    <property type="entry name" value="Peptidase_M20C"/>
</dbReference>
<dbReference type="FunFam" id="3.40.630.10:FF:000015">
    <property type="entry name" value="Aminoacyl-histidine dipeptidase PepD"/>
    <property type="match status" value="1"/>
</dbReference>
<dbReference type="GO" id="GO:0005829">
    <property type="term" value="C:cytosol"/>
    <property type="evidence" value="ECO:0007669"/>
    <property type="project" value="TreeGrafter"/>
</dbReference>
<evidence type="ECO:0000256" key="10">
    <source>
        <dbReference type="ARBA" id="ARBA00038976"/>
    </source>
</evidence>
<dbReference type="PANTHER" id="PTHR43501:SF1">
    <property type="entry name" value="CYTOSOL NON-SPECIFIC DIPEPTIDASE"/>
    <property type="match status" value="1"/>
</dbReference>
<evidence type="ECO:0000313" key="19">
    <source>
        <dbReference type="EMBL" id="MBC8589622.1"/>
    </source>
</evidence>
<evidence type="ECO:0000256" key="5">
    <source>
        <dbReference type="ARBA" id="ARBA00022801"/>
    </source>
</evidence>
<evidence type="ECO:0000256" key="17">
    <source>
        <dbReference type="ARBA" id="ARBA00078074"/>
    </source>
</evidence>
<dbReference type="RefSeq" id="WP_249322441.1">
    <property type="nucleotide sequence ID" value="NZ_JACRTK010000001.1"/>
</dbReference>
<reference evidence="19 20" key="1">
    <citation type="submission" date="2020-08" db="EMBL/GenBank/DDBJ databases">
        <title>Genome public.</title>
        <authorList>
            <person name="Liu C."/>
            <person name="Sun Q."/>
        </authorList>
    </citation>
    <scope>NUCLEOTIDE SEQUENCE [LARGE SCALE GENOMIC DNA]</scope>
    <source>
        <strain evidence="19 20">NSJ-26</strain>
    </source>
</reference>
<evidence type="ECO:0000256" key="4">
    <source>
        <dbReference type="ARBA" id="ARBA00022723"/>
    </source>
</evidence>
<organism evidence="19 20">
    <name type="scientific">Wansuia hejianensis</name>
    <dbReference type="NCBI Taxonomy" id="2763667"/>
    <lineage>
        <taxon>Bacteria</taxon>
        <taxon>Bacillati</taxon>
        <taxon>Bacillota</taxon>
        <taxon>Clostridia</taxon>
        <taxon>Lachnospirales</taxon>
        <taxon>Lachnospiraceae</taxon>
        <taxon>Wansuia</taxon>
    </lineage>
</organism>
<evidence type="ECO:0000256" key="1">
    <source>
        <dbReference type="ARBA" id="ARBA00001941"/>
    </source>
</evidence>
<evidence type="ECO:0000313" key="20">
    <source>
        <dbReference type="Proteomes" id="UP000601522"/>
    </source>
</evidence>
<dbReference type="FunFam" id="3.40.630.10:FF:000018">
    <property type="entry name" value="Aminoacyl-histidine dipeptidase PepD"/>
    <property type="match status" value="1"/>
</dbReference>
<keyword evidence="20" id="KW-1185">Reference proteome</keyword>
<dbReference type="GO" id="GO:0046872">
    <property type="term" value="F:metal ion binding"/>
    <property type="evidence" value="ECO:0007669"/>
    <property type="project" value="UniProtKB-KW"/>
</dbReference>
<keyword evidence="4" id="KW-0479">Metal-binding</keyword>
<dbReference type="EMBL" id="JACRTK010000001">
    <property type="protein sequence ID" value="MBC8589622.1"/>
    <property type="molecule type" value="Genomic_DNA"/>
</dbReference>
<dbReference type="InterPro" id="IPR002933">
    <property type="entry name" value="Peptidase_M20"/>
</dbReference>
<accession>A0A926EXZ8</accession>
<dbReference type="CDD" id="cd03890">
    <property type="entry name" value="M20_pepD"/>
    <property type="match status" value="1"/>
</dbReference>
<sequence>MNKLKGISPERVFYYFEELSKIPRCSYDEKNISDYIKSVGEKLGLETIQDDILNIIIRKPATSGYENSEGVILQGHMDMVCEKESNSNHDFNKDPIKLEIDGDYIHADKTTLGADNGIALAMGLAIMEDKTLEHPNLELLVTTSEETAMEGALGLSENILRGTRLLNIDSEEEGILTVGSAGGELIEVIIPIDYEEISNYEEIQIEVKGLMGGHSGMEIDKPRGNSNKILNLILKEVKGFLDIKLISISGGSKDNAIPRESIAKIGVKSQDLSKFNNKIEEIKKRVIDENISIEPDIQIDIIKKASVEKTVKDNIFNDLIFLLEVIPTGIFTRLRENKDIVESSSNLAIINTGKDNISIQISTRSSSENILIKLRNKIVEEINKTTAQYNISNGYPEWEYNPESKLRDIALNLYKSMFKKEMESTVIHAGLECGVFAKKYPNLDIISFGPNIYDVHTPQERLSISSTERTYEYLIELLKVLK</sequence>
<dbReference type="Pfam" id="PF07687">
    <property type="entry name" value="M20_dimer"/>
    <property type="match status" value="1"/>
</dbReference>
<dbReference type="Pfam" id="PF01546">
    <property type="entry name" value="Peptidase_M20"/>
    <property type="match status" value="1"/>
</dbReference>
<comment type="catalytic activity">
    <reaction evidence="9">
        <text>Hydrolysis of dipeptides, preferentially hydrophobic dipeptides including prolyl amino acids.</text>
        <dbReference type="EC" id="3.4.13.18"/>
    </reaction>
</comment>
<dbReference type="PANTHER" id="PTHR43501">
    <property type="entry name" value="CYTOSOL NON-SPECIFIC DIPEPTIDASE"/>
    <property type="match status" value="1"/>
</dbReference>
<comment type="caution">
    <text evidence="19">The sequence shown here is derived from an EMBL/GenBank/DDBJ whole genome shotgun (WGS) entry which is preliminary data.</text>
</comment>
<name>A0A926EXZ8_9FIRM</name>
<keyword evidence="5" id="KW-0378">Hydrolase</keyword>